<dbReference type="EMBL" id="JAHUZD010000126">
    <property type="protein sequence ID" value="KAI3403497.1"/>
    <property type="molecule type" value="Genomic_DNA"/>
</dbReference>
<evidence type="ECO:0000313" key="3">
    <source>
        <dbReference type="Proteomes" id="UP001202479"/>
    </source>
</evidence>
<feature type="compositionally biased region" description="Basic and acidic residues" evidence="1">
    <location>
        <begin position="65"/>
        <end position="82"/>
    </location>
</feature>
<gene>
    <name evidence="2" type="ORF">KGF56_003781</name>
</gene>
<dbReference type="AlphaFoldDB" id="A0AAI9SV45"/>
<dbReference type="RefSeq" id="XP_049179244.1">
    <property type="nucleotide sequence ID" value="XM_049325149.1"/>
</dbReference>
<protein>
    <submittedName>
        <fullName evidence="2">Uncharacterized protein</fullName>
    </submittedName>
</protein>
<feature type="compositionally biased region" description="Acidic residues" evidence="1">
    <location>
        <begin position="25"/>
        <end position="35"/>
    </location>
</feature>
<evidence type="ECO:0000313" key="2">
    <source>
        <dbReference type="EMBL" id="KAI3403497.1"/>
    </source>
</evidence>
<feature type="region of interest" description="Disordered" evidence="1">
    <location>
        <begin position="1"/>
        <end position="91"/>
    </location>
</feature>
<proteinExistence type="predicted"/>
<accession>A0AAI9SV45</accession>
<dbReference type="GeneID" id="73381396"/>
<evidence type="ECO:0000256" key="1">
    <source>
        <dbReference type="SAM" id="MobiDB-lite"/>
    </source>
</evidence>
<comment type="caution">
    <text evidence="2">The sequence shown here is derived from an EMBL/GenBank/DDBJ whole genome shotgun (WGS) entry which is preliminary data.</text>
</comment>
<sequence>MIDPFGPSDPQKGFKPDPPFKQEDFGEDVESEEWDFTVAKNGKSSSSDSVETRDEKRQMVPPYPSDKKEQMNNKYKDQHFPNEDEPSEFPF</sequence>
<dbReference type="Proteomes" id="UP001202479">
    <property type="component" value="Unassembled WGS sequence"/>
</dbReference>
<keyword evidence="3" id="KW-1185">Reference proteome</keyword>
<name>A0AAI9SV45_9ASCO</name>
<reference evidence="2" key="1">
    <citation type="journal article" date="2022" name="DNA Res.">
        <title>Genome analysis of five recently described species of the CUG-Ser clade uncovers Candida theae as a new hybrid lineage with pathogenic potential in the Candida parapsilosis species complex.</title>
        <authorList>
            <person name="Mixao V."/>
            <person name="Del Olmo V."/>
            <person name="Hegedusova E."/>
            <person name="Saus E."/>
            <person name="Pryszcz L."/>
            <person name="Cillingova A."/>
            <person name="Nosek J."/>
            <person name="Gabaldon T."/>
        </authorList>
    </citation>
    <scope>NUCLEOTIDE SEQUENCE</scope>
    <source>
        <strain evidence="2">CBS 10844</strain>
    </source>
</reference>
<organism evidence="2 3">
    <name type="scientific">Candida oxycetoniae</name>
    <dbReference type="NCBI Taxonomy" id="497107"/>
    <lineage>
        <taxon>Eukaryota</taxon>
        <taxon>Fungi</taxon>
        <taxon>Dikarya</taxon>
        <taxon>Ascomycota</taxon>
        <taxon>Saccharomycotina</taxon>
        <taxon>Pichiomycetes</taxon>
        <taxon>Debaryomycetaceae</taxon>
        <taxon>Candida/Lodderomyces clade</taxon>
        <taxon>Candida</taxon>
    </lineage>
</organism>
<feature type="compositionally biased region" description="Basic and acidic residues" evidence="1">
    <location>
        <begin position="12"/>
        <end position="24"/>
    </location>
</feature>